<dbReference type="PANTHER" id="PTHR33608:SF7">
    <property type="entry name" value="DUF58 DOMAIN-CONTAINING PROTEIN"/>
    <property type="match status" value="1"/>
</dbReference>
<feature type="compositionally biased region" description="Basic residues" evidence="1">
    <location>
        <begin position="1"/>
        <end position="12"/>
    </location>
</feature>
<dbReference type="RefSeq" id="WP_135478489.1">
    <property type="nucleotide sequence ID" value="NZ_SIJK02000020.1"/>
</dbReference>
<gene>
    <name evidence="3" type="ORF">EYB53_012330</name>
</gene>
<evidence type="ECO:0000313" key="4">
    <source>
        <dbReference type="Proteomes" id="UP001193081"/>
    </source>
</evidence>
<reference evidence="3 4" key="1">
    <citation type="submission" date="2021-03" db="EMBL/GenBank/DDBJ databases">
        <authorList>
            <person name="Grouzdev D.S."/>
        </authorList>
    </citation>
    <scope>NUCLEOTIDE SEQUENCE [LARGE SCALE GENOMIC DNA]</scope>
    <source>
        <strain evidence="3 4">M50-1</strain>
    </source>
</reference>
<dbReference type="SUPFAM" id="SSF53300">
    <property type="entry name" value="vWA-like"/>
    <property type="match status" value="1"/>
</dbReference>
<evidence type="ECO:0000259" key="2">
    <source>
        <dbReference type="Pfam" id="PF01882"/>
    </source>
</evidence>
<feature type="domain" description="DUF58" evidence="2">
    <location>
        <begin position="74"/>
        <end position="283"/>
    </location>
</feature>
<accession>A0ABS4DAL6</accession>
<dbReference type="Pfam" id="PF01882">
    <property type="entry name" value="DUF58"/>
    <property type="match status" value="1"/>
</dbReference>
<protein>
    <submittedName>
        <fullName evidence="3">DUF58 domain-containing protein</fullName>
    </submittedName>
</protein>
<dbReference type="PANTHER" id="PTHR33608">
    <property type="entry name" value="BLL2464 PROTEIN"/>
    <property type="match status" value="1"/>
</dbReference>
<feature type="compositionally biased region" description="Polar residues" evidence="1">
    <location>
        <begin position="19"/>
        <end position="29"/>
    </location>
</feature>
<dbReference type="Gene3D" id="3.40.50.410">
    <property type="entry name" value="von Willebrand factor, type A domain"/>
    <property type="match status" value="1"/>
</dbReference>
<feature type="region of interest" description="Disordered" evidence="1">
    <location>
        <begin position="1"/>
        <end position="31"/>
    </location>
</feature>
<dbReference type="EMBL" id="SIJK02000020">
    <property type="protein sequence ID" value="MBP1466493.1"/>
    <property type="molecule type" value="Genomic_DNA"/>
</dbReference>
<dbReference type="Proteomes" id="UP001193081">
    <property type="component" value="Unassembled WGS sequence"/>
</dbReference>
<organism evidence="3 4">
    <name type="scientific">Candidatus Chloroploca mongolica</name>
    <dbReference type="NCBI Taxonomy" id="2528176"/>
    <lineage>
        <taxon>Bacteria</taxon>
        <taxon>Bacillati</taxon>
        <taxon>Chloroflexota</taxon>
        <taxon>Chloroflexia</taxon>
        <taxon>Chloroflexales</taxon>
        <taxon>Chloroflexineae</taxon>
        <taxon>Oscillochloridaceae</taxon>
        <taxon>Candidatus Chloroploca</taxon>
    </lineage>
</organism>
<keyword evidence="4" id="KW-1185">Reference proteome</keyword>
<evidence type="ECO:0000256" key="1">
    <source>
        <dbReference type="SAM" id="MobiDB-lite"/>
    </source>
</evidence>
<dbReference type="InterPro" id="IPR036465">
    <property type="entry name" value="vWFA_dom_sf"/>
</dbReference>
<evidence type="ECO:0000313" key="3">
    <source>
        <dbReference type="EMBL" id="MBP1466493.1"/>
    </source>
</evidence>
<dbReference type="InterPro" id="IPR002881">
    <property type="entry name" value="DUF58"/>
</dbReference>
<sequence>MWFKTIFRRKRRTADAPARSSQGQGQTNHGPLFDEAFLRRMQRMSLQAQRTLRGNPASGEHPSRHRLPATVFSDHRPYSSGDDLRYVDWNAYARQSHVLVKLGDAEQDVHIHLLLDASRSMMLGQPSRLRLAQQIVGALGYLALTHSDRLHIVPFGPTPQRPFGPVQGKANMLRMFKFIEQITPQDETHLADVVNQYTRSRPFGGILVICSDLLSPDNLEEALHSVAPPRWQTVVLHLLDQRDLQPDLDGPLELQDSETGERIELTLNDEVLGHYKRRVAAWREEVARICGRRGATYAPVMSHWPIEKMVIPYLRTRRLLH</sequence>
<proteinExistence type="predicted"/>
<comment type="caution">
    <text evidence="3">The sequence shown here is derived from an EMBL/GenBank/DDBJ whole genome shotgun (WGS) entry which is preliminary data.</text>
</comment>
<name>A0ABS4DAL6_9CHLR</name>